<organism evidence="3 4">
    <name type="scientific">Jimgerdemannia flammicorona</name>
    <dbReference type="NCBI Taxonomy" id="994334"/>
    <lineage>
        <taxon>Eukaryota</taxon>
        <taxon>Fungi</taxon>
        <taxon>Fungi incertae sedis</taxon>
        <taxon>Mucoromycota</taxon>
        <taxon>Mucoromycotina</taxon>
        <taxon>Endogonomycetes</taxon>
        <taxon>Endogonales</taxon>
        <taxon>Endogonaceae</taxon>
        <taxon>Jimgerdemannia</taxon>
    </lineage>
</organism>
<comment type="caution">
    <text evidence="3">The sequence shown here is derived from an EMBL/GenBank/DDBJ whole genome shotgun (WGS) entry which is preliminary data.</text>
</comment>
<dbReference type="PANTHER" id="PTHR11743:SF70">
    <property type="entry name" value="GH26960P-RELATED"/>
    <property type="match status" value="1"/>
</dbReference>
<proteinExistence type="inferred from homology"/>
<keyword evidence="2" id="KW-0813">Transport</keyword>
<dbReference type="GO" id="GO:0015288">
    <property type="term" value="F:porin activity"/>
    <property type="evidence" value="ECO:0007669"/>
    <property type="project" value="UniProtKB-KW"/>
</dbReference>
<dbReference type="OrthoDB" id="7827681at2759"/>
<keyword evidence="4" id="KW-1185">Reference proteome</keyword>
<accession>A0A432ZYJ8</accession>
<evidence type="ECO:0000256" key="1">
    <source>
        <dbReference type="ARBA" id="ARBA00007780"/>
    </source>
</evidence>
<keyword evidence="2" id="KW-0406">Ion transport</keyword>
<comment type="similarity">
    <text evidence="1">Belongs to the eukaryotic mitochondrial porin family.</text>
</comment>
<dbReference type="InterPro" id="IPR001925">
    <property type="entry name" value="Porin_Euk"/>
</dbReference>
<evidence type="ECO:0000256" key="2">
    <source>
        <dbReference type="ARBA" id="ARBA00023114"/>
    </source>
</evidence>
<dbReference type="GO" id="GO:0008308">
    <property type="term" value="F:voltage-gated monoatomic anion channel activity"/>
    <property type="evidence" value="ECO:0007669"/>
    <property type="project" value="InterPro"/>
</dbReference>
<dbReference type="GO" id="GO:0005741">
    <property type="term" value="C:mitochondrial outer membrane"/>
    <property type="evidence" value="ECO:0007669"/>
    <property type="project" value="InterPro"/>
</dbReference>
<dbReference type="GO" id="GO:0046930">
    <property type="term" value="C:pore complex"/>
    <property type="evidence" value="ECO:0007669"/>
    <property type="project" value="UniProtKB-KW"/>
</dbReference>
<gene>
    <name evidence="3" type="ORF">BC936DRAFT_143905</name>
</gene>
<dbReference type="EMBL" id="RBNI01029197">
    <property type="protein sequence ID" value="RUO95496.1"/>
    <property type="molecule type" value="Genomic_DNA"/>
</dbReference>
<name>A0A432ZYJ8_9FUNG</name>
<dbReference type="PRINTS" id="PR00185">
    <property type="entry name" value="EUKARYTPORIN"/>
</dbReference>
<dbReference type="InterPro" id="IPR027246">
    <property type="entry name" value="Porin_Euk/Tom40"/>
</dbReference>
<keyword evidence="2" id="KW-0626">Porin</keyword>
<evidence type="ECO:0000313" key="4">
    <source>
        <dbReference type="Proteomes" id="UP000268093"/>
    </source>
</evidence>
<dbReference type="Pfam" id="PF01459">
    <property type="entry name" value="Porin_3"/>
    <property type="match status" value="1"/>
</dbReference>
<feature type="non-terminal residue" evidence="3">
    <location>
        <position position="228"/>
    </location>
</feature>
<evidence type="ECO:0000313" key="3">
    <source>
        <dbReference type="EMBL" id="RUO95496.1"/>
    </source>
</evidence>
<dbReference type="AlphaFoldDB" id="A0A432ZYJ8"/>
<keyword evidence="2" id="KW-0812">Transmembrane</keyword>
<dbReference type="PANTHER" id="PTHR11743">
    <property type="entry name" value="VOLTAGE-DEPENDENT ANION-SELECTIVE CHANNEL"/>
    <property type="match status" value="1"/>
</dbReference>
<protein>
    <submittedName>
        <fullName evidence="3">Eukaryotic porin/Tom40</fullName>
    </submittedName>
</protein>
<dbReference type="Proteomes" id="UP000268093">
    <property type="component" value="Unassembled WGS sequence"/>
</dbReference>
<sequence>MSSIPVPFNDIGKSAKDLLTKDFPTDAVKLEVKTTAPNGVTFRVTGNKDSKTGIIHGDLETKYSDKKNGLTFTETWTTSNHLNGKIELDNNFAKGLKLELHTSLLPSVGQKNAKLGITYKQPNVNTHASLDIFKVLIFVSSTDPFIVDFVYDLQTHFSVDSVVGRDGFLAGGEVIYDVLDGKITRYHGALGFTAPEYAVALHATNSFSVFSGELNQQLCSQRAIRFRV</sequence>
<dbReference type="CDD" id="cd07306">
    <property type="entry name" value="Porin3_VDAC"/>
    <property type="match status" value="1"/>
</dbReference>
<dbReference type="InterPro" id="IPR023614">
    <property type="entry name" value="Porin_dom_sf"/>
</dbReference>
<reference evidence="3 4" key="1">
    <citation type="journal article" date="2018" name="New Phytol.">
        <title>Phylogenomics of Endogonaceae and evolution of mycorrhizas within Mucoromycota.</title>
        <authorList>
            <person name="Chang Y."/>
            <person name="Desiro A."/>
            <person name="Na H."/>
            <person name="Sandor L."/>
            <person name="Lipzen A."/>
            <person name="Clum A."/>
            <person name="Barry K."/>
            <person name="Grigoriev I.V."/>
            <person name="Martin F.M."/>
            <person name="Stajich J.E."/>
            <person name="Smith M.E."/>
            <person name="Bonito G."/>
            <person name="Spatafora J.W."/>
        </authorList>
    </citation>
    <scope>NUCLEOTIDE SEQUENCE [LARGE SCALE GENOMIC DNA]</scope>
    <source>
        <strain evidence="3 4">GMNB39</strain>
    </source>
</reference>
<dbReference type="Gene3D" id="2.40.160.10">
    <property type="entry name" value="Porin"/>
    <property type="match status" value="1"/>
</dbReference>